<organism evidence="2 3">
    <name type="scientific">Mycena rosella</name>
    <name type="common">Pink bonnet</name>
    <name type="synonym">Agaricus rosellus</name>
    <dbReference type="NCBI Taxonomy" id="1033263"/>
    <lineage>
        <taxon>Eukaryota</taxon>
        <taxon>Fungi</taxon>
        <taxon>Dikarya</taxon>
        <taxon>Basidiomycota</taxon>
        <taxon>Agaricomycotina</taxon>
        <taxon>Agaricomycetes</taxon>
        <taxon>Agaricomycetidae</taxon>
        <taxon>Agaricales</taxon>
        <taxon>Marasmiineae</taxon>
        <taxon>Mycenaceae</taxon>
        <taxon>Mycena</taxon>
    </lineage>
</organism>
<gene>
    <name evidence="2" type="ORF">B0H17DRAFT_1015264</name>
</gene>
<dbReference type="EMBL" id="JARKIE010000127">
    <property type="protein sequence ID" value="KAJ7679839.1"/>
    <property type="molecule type" value="Genomic_DNA"/>
</dbReference>
<comment type="caution">
    <text evidence="2">The sequence shown here is derived from an EMBL/GenBank/DDBJ whole genome shotgun (WGS) entry which is preliminary data.</text>
</comment>
<reference evidence="2" key="1">
    <citation type="submission" date="2023-03" db="EMBL/GenBank/DDBJ databases">
        <title>Massive genome expansion in bonnet fungi (Mycena s.s.) driven by repeated elements and novel gene families across ecological guilds.</title>
        <authorList>
            <consortium name="Lawrence Berkeley National Laboratory"/>
            <person name="Harder C.B."/>
            <person name="Miyauchi S."/>
            <person name="Viragh M."/>
            <person name="Kuo A."/>
            <person name="Thoen E."/>
            <person name="Andreopoulos B."/>
            <person name="Lu D."/>
            <person name="Skrede I."/>
            <person name="Drula E."/>
            <person name="Henrissat B."/>
            <person name="Morin E."/>
            <person name="Kohler A."/>
            <person name="Barry K."/>
            <person name="LaButti K."/>
            <person name="Morin E."/>
            <person name="Salamov A."/>
            <person name="Lipzen A."/>
            <person name="Mereny Z."/>
            <person name="Hegedus B."/>
            <person name="Baldrian P."/>
            <person name="Stursova M."/>
            <person name="Weitz H."/>
            <person name="Taylor A."/>
            <person name="Grigoriev I.V."/>
            <person name="Nagy L.G."/>
            <person name="Martin F."/>
            <person name="Kauserud H."/>
        </authorList>
    </citation>
    <scope>NUCLEOTIDE SEQUENCE</scope>
    <source>
        <strain evidence="2">CBHHK067</strain>
    </source>
</reference>
<evidence type="ECO:0000313" key="3">
    <source>
        <dbReference type="Proteomes" id="UP001221757"/>
    </source>
</evidence>
<proteinExistence type="predicted"/>
<dbReference type="SUPFAM" id="SSF52047">
    <property type="entry name" value="RNI-like"/>
    <property type="match status" value="1"/>
</dbReference>
<dbReference type="AlphaFoldDB" id="A0AAD7G9E1"/>
<evidence type="ECO:0000313" key="2">
    <source>
        <dbReference type="EMBL" id="KAJ7679839.1"/>
    </source>
</evidence>
<dbReference type="Proteomes" id="UP001221757">
    <property type="component" value="Unassembled WGS sequence"/>
</dbReference>
<evidence type="ECO:0008006" key="4">
    <source>
        <dbReference type="Google" id="ProtNLM"/>
    </source>
</evidence>
<name>A0AAD7G9E1_MYCRO</name>
<accession>A0AAD7G9E1</accession>
<keyword evidence="3" id="KW-1185">Reference proteome</keyword>
<sequence>MTTVDDPQAPLPSQDGPPYNLQATELPELLGPDYLHQSCAEIPGIPPNWNESWSILRATLETLEESGMTPYAAVLGLLHVEAIRQQDLILESLAVGHLEDHLGTNYVPSFSERKQIQEFCAVGSQKISKVIAEIEIDRYRLISSNGRRVALHERVDPYLALISPMRAVPPEILQEIFMACLPGDHNAIMHTSEAPLLLGRVCSDWRAISLSTAALWASVHLVIPTPTLHPSHIIDEEPPPDFAITQRNEGLRIWLQRSGECLLSISLFNASSWGMLARQFLDTVIIHSHRLRALALIQIPSQDLEGLCSLAPTDVPALEVVEIVDNTWGVPNSTYMHFYSIPPNLHTLSLQRNSGQRLPTCSWHRITNLHLQSHVSFYTPDIEQTMDLVQQCVNLQRCQLKFPTERQLNYTAYPASPPRRVTLLHLYELWVQGASAVDVVFNLAHIVDRFTVPSVKQLTVWNLHTPETPILDPPVFSDTIFAIEQLVERSSCSLNSLSLHQVMGDVECLLECLRRSPGLTHLRLLDDANHPIELLPVLTELIARPASCIPPLCPSLTHLRLGNVDATDAYHPVLQKLIESRCGEPPSHTTRLKWIDVILRHPSSLQTTVEPWRFSPSSVYIAEPYDYRQDYTDRSRWGGIPNNNLGAEIWG</sequence>
<feature type="region of interest" description="Disordered" evidence="1">
    <location>
        <begin position="1"/>
        <end position="20"/>
    </location>
</feature>
<protein>
    <recommendedName>
        <fullName evidence="4">F-box domain-containing protein</fullName>
    </recommendedName>
</protein>
<evidence type="ECO:0000256" key="1">
    <source>
        <dbReference type="SAM" id="MobiDB-lite"/>
    </source>
</evidence>
<dbReference type="InterPro" id="IPR032675">
    <property type="entry name" value="LRR_dom_sf"/>
</dbReference>
<dbReference type="Gene3D" id="3.80.10.10">
    <property type="entry name" value="Ribonuclease Inhibitor"/>
    <property type="match status" value="1"/>
</dbReference>